<protein>
    <recommendedName>
        <fullName evidence="4">Major facilitator superfamily (MFS) profile domain-containing protein</fullName>
    </recommendedName>
</protein>
<name>A0A2R6AYA0_9ARCH</name>
<dbReference type="PANTHER" id="PTHR23531">
    <property type="entry name" value="QUINOLENE RESISTANCE PROTEIN NORA"/>
    <property type="match status" value="1"/>
</dbReference>
<accession>A0A2R6AYA0</accession>
<evidence type="ECO:0000256" key="1">
    <source>
        <dbReference type="SAM" id="Phobius"/>
    </source>
</evidence>
<evidence type="ECO:0000313" key="2">
    <source>
        <dbReference type="EMBL" id="PSN91344.1"/>
    </source>
</evidence>
<gene>
    <name evidence="2" type="ORF">B9Q03_04500</name>
</gene>
<reference evidence="2 3" key="1">
    <citation type="submission" date="2017-04" db="EMBL/GenBank/DDBJ databases">
        <title>Novel microbial lineages endemic to geothermal iron-oxide mats fill important gaps in the evolutionary history of Archaea.</title>
        <authorList>
            <person name="Jay Z.J."/>
            <person name="Beam J.P."/>
            <person name="Dlakic M."/>
            <person name="Rusch D.B."/>
            <person name="Kozubal M.A."/>
            <person name="Inskeep W.P."/>
        </authorList>
    </citation>
    <scope>NUCLEOTIDE SEQUENCE [LARGE SCALE GENOMIC DNA]</scope>
    <source>
        <strain evidence="2">OSP_D</strain>
    </source>
</reference>
<dbReference type="GO" id="GO:0022857">
    <property type="term" value="F:transmembrane transporter activity"/>
    <property type="evidence" value="ECO:0007669"/>
    <property type="project" value="InterPro"/>
</dbReference>
<feature type="transmembrane region" description="Helical" evidence="1">
    <location>
        <begin position="275"/>
        <end position="292"/>
    </location>
</feature>
<comment type="caution">
    <text evidence="2">The sequence shown here is derived from an EMBL/GenBank/DDBJ whole genome shotgun (WGS) entry which is preliminary data.</text>
</comment>
<keyword evidence="1" id="KW-0472">Membrane</keyword>
<feature type="transmembrane region" description="Helical" evidence="1">
    <location>
        <begin position="50"/>
        <end position="71"/>
    </location>
</feature>
<dbReference type="InterPro" id="IPR052714">
    <property type="entry name" value="MFS_Exporter"/>
</dbReference>
<dbReference type="SUPFAM" id="SSF103473">
    <property type="entry name" value="MFS general substrate transporter"/>
    <property type="match status" value="1"/>
</dbReference>
<feature type="transmembrane region" description="Helical" evidence="1">
    <location>
        <begin position="83"/>
        <end position="100"/>
    </location>
</feature>
<dbReference type="EMBL" id="NEXE01000028">
    <property type="protein sequence ID" value="PSN91344.1"/>
    <property type="molecule type" value="Genomic_DNA"/>
</dbReference>
<dbReference type="AlphaFoldDB" id="A0A2R6AYA0"/>
<dbReference type="Gene3D" id="1.20.1250.20">
    <property type="entry name" value="MFS general substrate transporter like domains"/>
    <property type="match status" value="2"/>
</dbReference>
<organism evidence="2 3">
    <name type="scientific">Candidatus Marsarchaeota G2 archaeon OSP_D</name>
    <dbReference type="NCBI Taxonomy" id="1978157"/>
    <lineage>
        <taxon>Archaea</taxon>
        <taxon>Candidatus Marsarchaeota</taxon>
        <taxon>Candidatus Marsarchaeota group 2</taxon>
    </lineage>
</organism>
<feature type="transmembrane region" description="Helical" evidence="1">
    <location>
        <begin position="299"/>
        <end position="317"/>
    </location>
</feature>
<proteinExistence type="predicted"/>
<evidence type="ECO:0008006" key="4">
    <source>
        <dbReference type="Google" id="ProtNLM"/>
    </source>
</evidence>
<feature type="transmembrane region" description="Helical" evidence="1">
    <location>
        <begin position="245"/>
        <end position="263"/>
    </location>
</feature>
<dbReference type="Pfam" id="PF07690">
    <property type="entry name" value="MFS_1"/>
    <property type="match status" value="1"/>
</dbReference>
<feature type="transmembrane region" description="Helical" evidence="1">
    <location>
        <begin position="169"/>
        <end position="187"/>
    </location>
</feature>
<dbReference type="Proteomes" id="UP000240322">
    <property type="component" value="Unassembled WGS sequence"/>
</dbReference>
<sequence>MVYTLSTRIREFINSRPFLILLVSFLIDLGLSSINFGVPLYAYKLGAPQYLIGLMASAFGLSYILSATYSVKIVFGRNLAKTIAMLLIGYAVIAAIYLLVRNPMLFVVIRCCEGFTLGNLYPLTDTLPAPEGGRENLVPWYNAGWALSYIVAPLVLGYLIIALGFDTPFILAMLASLGALVVIRLSTDNLRLNTLQNKPKAVLSLQKNTLGEIALPAFIAGFVTAVFSSLYPAYLASRHYDYESIGLIVGVMAASRTIVLATADRIQSTLGSTRIKPFGYTLSALIAIPTILHSMPEQFICAVCVGAGVGLLYHAGLSNSLSKEGEYQTSTLEASLGTGFFSGPLLGAALSDISPNYVYIGVSVIPVASLLRSLRRTSNVEARKID</sequence>
<feature type="transmembrane region" description="Helical" evidence="1">
    <location>
        <begin position="18"/>
        <end position="38"/>
    </location>
</feature>
<evidence type="ECO:0000313" key="3">
    <source>
        <dbReference type="Proteomes" id="UP000240322"/>
    </source>
</evidence>
<dbReference type="PANTHER" id="PTHR23531:SF1">
    <property type="entry name" value="QUINOLENE RESISTANCE PROTEIN NORA"/>
    <property type="match status" value="1"/>
</dbReference>
<keyword evidence="1" id="KW-1133">Transmembrane helix</keyword>
<feature type="transmembrane region" description="Helical" evidence="1">
    <location>
        <begin position="357"/>
        <end position="374"/>
    </location>
</feature>
<dbReference type="InterPro" id="IPR011701">
    <property type="entry name" value="MFS"/>
</dbReference>
<dbReference type="InterPro" id="IPR036259">
    <property type="entry name" value="MFS_trans_sf"/>
</dbReference>
<feature type="transmembrane region" description="Helical" evidence="1">
    <location>
        <begin position="213"/>
        <end position="233"/>
    </location>
</feature>
<feature type="transmembrane region" description="Helical" evidence="1">
    <location>
        <begin position="143"/>
        <end position="162"/>
    </location>
</feature>
<keyword evidence="1" id="KW-0812">Transmembrane</keyword>